<evidence type="ECO:0000259" key="4">
    <source>
        <dbReference type="PROSITE" id="PS51232"/>
    </source>
</evidence>
<dbReference type="GO" id="GO:0005737">
    <property type="term" value="C:cytoplasm"/>
    <property type="evidence" value="ECO:0007669"/>
    <property type="project" value="TreeGrafter"/>
</dbReference>
<dbReference type="AlphaFoldDB" id="A0AAD4ZYB9"/>
<keyword evidence="2" id="KW-0175">Coiled coil</keyword>
<reference evidence="5" key="1">
    <citation type="submission" date="2018-07" db="EMBL/GenBank/DDBJ databases">
        <title>Comparative genomics of catfishes provides insights into carnivory and benthic adaptation.</title>
        <authorList>
            <person name="Zhang Y."/>
            <person name="Wang D."/>
            <person name="Peng Z."/>
            <person name="Zheng S."/>
            <person name="Shao F."/>
            <person name="Tao W."/>
        </authorList>
    </citation>
    <scope>NUCLEOTIDE SEQUENCE</scope>
    <source>
        <strain evidence="5">Chongqing</strain>
    </source>
</reference>
<dbReference type="InterPro" id="IPR016024">
    <property type="entry name" value="ARM-type_fold"/>
</dbReference>
<feature type="compositionally biased region" description="Acidic residues" evidence="3">
    <location>
        <begin position="448"/>
        <end position="475"/>
    </location>
</feature>
<dbReference type="Gene3D" id="1.25.10.10">
    <property type="entry name" value="Leucine-rich Repeat Variant"/>
    <property type="match status" value="1"/>
</dbReference>
<name>A0AAD4ZYB9_SILAS</name>
<proteinExistence type="predicted"/>
<feature type="region of interest" description="Disordered" evidence="3">
    <location>
        <begin position="411"/>
        <end position="545"/>
    </location>
</feature>
<evidence type="ECO:0000256" key="3">
    <source>
        <dbReference type="SAM" id="MobiDB-lite"/>
    </source>
</evidence>
<dbReference type="Proteomes" id="UP001205998">
    <property type="component" value="Unassembled WGS sequence"/>
</dbReference>
<accession>A0AAD4ZYB9</accession>
<evidence type="ECO:0000256" key="1">
    <source>
        <dbReference type="ARBA" id="ARBA00023203"/>
    </source>
</evidence>
<feature type="compositionally biased region" description="Low complexity" evidence="3">
    <location>
        <begin position="308"/>
        <end position="319"/>
    </location>
</feature>
<feature type="compositionally biased region" description="Acidic residues" evidence="3">
    <location>
        <begin position="430"/>
        <end position="441"/>
    </location>
</feature>
<dbReference type="GO" id="GO:0030866">
    <property type="term" value="P:cortical actin cytoskeleton organization"/>
    <property type="evidence" value="ECO:0007669"/>
    <property type="project" value="TreeGrafter"/>
</dbReference>
<dbReference type="InterPro" id="IPR014768">
    <property type="entry name" value="GBD/FH3_dom"/>
</dbReference>
<dbReference type="GO" id="GO:0051015">
    <property type="term" value="F:actin filament binding"/>
    <property type="evidence" value="ECO:0007669"/>
    <property type="project" value="TreeGrafter"/>
</dbReference>
<dbReference type="PANTHER" id="PTHR45920">
    <property type="entry name" value="FORMIN HOMOLOGY 2 DOMAIN CONTAINING, ISOFORM I"/>
    <property type="match status" value="1"/>
</dbReference>
<protein>
    <submittedName>
        <fullName evidence="5">FH1/FH2 domain-containing protein 3 isoform X4</fullName>
    </submittedName>
</protein>
<dbReference type="EMBL" id="MU600401">
    <property type="protein sequence ID" value="KAI5606376.1"/>
    <property type="molecule type" value="Genomic_DNA"/>
</dbReference>
<evidence type="ECO:0000256" key="2">
    <source>
        <dbReference type="SAM" id="Coils"/>
    </source>
</evidence>
<dbReference type="InterPro" id="IPR011989">
    <property type="entry name" value="ARM-like"/>
</dbReference>
<organism evidence="5 6">
    <name type="scientific">Silurus asotus</name>
    <name type="common">Amur catfish</name>
    <name type="synonym">Parasilurus asotus</name>
    <dbReference type="NCBI Taxonomy" id="30991"/>
    <lineage>
        <taxon>Eukaryota</taxon>
        <taxon>Metazoa</taxon>
        <taxon>Chordata</taxon>
        <taxon>Craniata</taxon>
        <taxon>Vertebrata</taxon>
        <taxon>Euteleostomi</taxon>
        <taxon>Actinopterygii</taxon>
        <taxon>Neopterygii</taxon>
        <taxon>Teleostei</taxon>
        <taxon>Ostariophysi</taxon>
        <taxon>Siluriformes</taxon>
        <taxon>Siluridae</taxon>
        <taxon>Silurus</taxon>
    </lineage>
</organism>
<dbReference type="GO" id="GO:0005856">
    <property type="term" value="C:cytoskeleton"/>
    <property type="evidence" value="ECO:0007669"/>
    <property type="project" value="TreeGrafter"/>
</dbReference>
<dbReference type="PANTHER" id="PTHR45920:SF4">
    <property type="entry name" value="FORMIN HOMOLOGY 2 DOMAIN CONTAINING, ISOFORM I"/>
    <property type="match status" value="1"/>
</dbReference>
<feature type="region of interest" description="Disordered" evidence="3">
    <location>
        <begin position="299"/>
        <end position="328"/>
    </location>
</feature>
<feature type="region of interest" description="Disordered" evidence="3">
    <location>
        <begin position="157"/>
        <end position="236"/>
    </location>
</feature>
<feature type="domain" description="GBD/FH3" evidence="4">
    <location>
        <begin position="1"/>
        <end position="237"/>
    </location>
</feature>
<keyword evidence="6" id="KW-1185">Reference proteome</keyword>
<feature type="non-terminal residue" evidence="5">
    <location>
        <position position="1"/>
    </location>
</feature>
<feature type="non-terminal residue" evidence="5">
    <location>
        <position position="545"/>
    </location>
</feature>
<dbReference type="Pfam" id="PF24959">
    <property type="entry name" value="FH3_FHOD1-3"/>
    <property type="match status" value="1"/>
</dbReference>
<feature type="compositionally biased region" description="Low complexity" evidence="3">
    <location>
        <begin position="531"/>
        <end position="545"/>
    </location>
</feature>
<feature type="compositionally biased region" description="Polar residues" evidence="3">
    <location>
        <begin position="201"/>
        <end position="216"/>
    </location>
</feature>
<evidence type="ECO:0000313" key="6">
    <source>
        <dbReference type="Proteomes" id="UP001205998"/>
    </source>
</evidence>
<dbReference type="SUPFAM" id="SSF48371">
    <property type="entry name" value="ARM repeat"/>
    <property type="match status" value="1"/>
</dbReference>
<comment type="caution">
    <text evidence="5">The sequence shown here is derived from an EMBL/GenBank/DDBJ whole genome shotgun (WGS) entry which is preliminary data.</text>
</comment>
<gene>
    <name evidence="5" type="ORF">C0J50_10013</name>
</gene>
<dbReference type="InterPro" id="IPR056771">
    <property type="entry name" value="FH3_FHOD1-3-like"/>
</dbReference>
<keyword evidence="1" id="KW-0009">Actin-binding</keyword>
<feature type="coiled-coil region" evidence="2">
    <location>
        <begin position="334"/>
        <end position="363"/>
    </location>
</feature>
<dbReference type="PROSITE" id="PS51232">
    <property type="entry name" value="GBD_FH3"/>
    <property type="match status" value="1"/>
</dbReference>
<evidence type="ECO:0000313" key="5">
    <source>
        <dbReference type="EMBL" id="KAI5606376.1"/>
    </source>
</evidence>
<sequence length="545" mass="62021">HVSAALGQIMLYVDGMNGVIGHPEAIQWLYTLIGSKFRLVVKTALKLLLVFVEYSESNATLLIQAVNAVDAKRGRRQWSNAMEILNEKDGVDTELLVYTMSLINKTLAALPDQDSFYDLVDVLEEQGIEHMTSRYSTHRSTDPELREQIRIYEETLQHEDDDDDEGQAPPTGNCGTPRSTAGRVKGRGLERRRSLRHSLGHISTLSPASSHRTNYNRGEENADVEEEKCVKESEENVKPPSLLASLLAQRKSSVVVPPCSEMTPPLHDSTRPQNLLPYVPHSPFHLFSYDIQEDVDLKQKHAERHARSYSSLSAASPPSKHQNDRPGLLLSSSYRQHQESLAAQRERRRIEREERLQKIEREERNKHSRDYAVNMEEARIAREERFKTAERIAAEEYEQERVRSAPHGFLDIYQSHQDHTPTASHLPEPEQQEQEEEEEEEKISAEQVMEEAAEKEEEPGEEVEEPGEEVEEPAEEVEKTGEEVEEDEVEKPGEEVNELVNISQETEVEDSGILSDKERQNEEVNEKDNCSASSISSSSSTLERE</sequence>
<feature type="compositionally biased region" description="Basic and acidic residues" evidence="3">
    <location>
        <begin position="227"/>
        <end position="236"/>
    </location>
</feature>
<feature type="compositionally biased region" description="Basic and acidic residues" evidence="3">
    <location>
        <begin position="515"/>
        <end position="529"/>
    </location>
</feature>